<evidence type="ECO:0000313" key="1">
    <source>
        <dbReference type="EMBL" id="MFC0708864.1"/>
    </source>
</evidence>
<organism evidence="1 2">
    <name type="scientific">Azorhizophilus paspali</name>
    <name type="common">Azotobacter paspali</name>
    <dbReference type="NCBI Taxonomy" id="69963"/>
    <lineage>
        <taxon>Bacteria</taxon>
        <taxon>Pseudomonadati</taxon>
        <taxon>Pseudomonadota</taxon>
        <taxon>Gammaproteobacteria</taxon>
        <taxon>Pseudomonadales</taxon>
        <taxon>Pseudomonadaceae</taxon>
        <taxon>Azorhizophilus</taxon>
    </lineage>
</organism>
<name>A0ABV6SH57_AZOPA</name>
<gene>
    <name evidence="1" type="ORF">ACFFGX_04395</name>
</gene>
<dbReference type="EMBL" id="JBHLSS010000028">
    <property type="protein sequence ID" value="MFC0708864.1"/>
    <property type="molecule type" value="Genomic_DNA"/>
</dbReference>
<keyword evidence="2" id="KW-1185">Reference proteome</keyword>
<protein>
    <submittedName>
        <fullName evidence="1">Uncharacterized protein</fullName>
    </submittedName>
</protein>
<reference evidence="1 2" key="1">
    <citation type="submission" date="2024-09" db="EMBL/GenBank/DDBJ databases">
        <authorList>
            <person name="Sun Q."/>
            <person name="Mori K."/>
        </authorList>
    </citation>
    <scope>NUCLEOTIDE SEQUENCE [LARGE SCALE GENOMIC DNA]</scope>
    <source>
        <strain evidence="1 2">NCAIM B.01794</strain>
    </source>
</reference>
<proteinExistence type="predicted"/>
<comment type="caution">
    <text evidence="1">The sequence shown here is derived from an EMBL/GenBank/DDBJ whole genome shotgun (WGS) entry which is preliminary data.</text>
</comment>
<sequence length="82" mass="8977">MTTYTGHRVEDHEDFILEQLLPLIVDHAGASDTPTEVVAFAVLLALATVLQARGLGRDVLVRAIDAARLQPHEIHDEPEGLQ</sequence>
<dbReference type="RefSeq" id="WP_376943222.1">
    <property type="nucleotide sequence ID" value="NZ_CP171449.1"/>
</dbReference>
<accession>A0ABV6SH57</accession>
<evidence type="ECO:0000313" key="2">
    <source>
        <dbReference type="Proteomes" id="UP001589891"/>
    </source>
</evidence>
<dbReference type="Proteomes" id="UP001589891">
    <property type="component" value="Unassembled WGS sequence"/>
</dbReference>